<feature type="signal peptide" evidence="1">
    <location>
        <begin position="1"/>
        <end position="19"/>
    </location>
</feature>
<accession>A0ABS5CFV0</accession>
<evidence type="ECO:0008006" key="4">
    <source>
        <dbReference type="Google" id="ProtNLM"/>
    </source>
</evidence>
<evidence type="ECO:0000313" key="3">
    <source>
        <dbReference type="Proteomes" id="UP000673394"/>
    </source>
</evidence>
<dbReference type="Proteomes" id="UP000673394">
    <property type="component" value="Unassembled WGS sequence"/>
</dbReference>
<keyword evidence="3" id="KW-1185">Reference proteome</keyword>
<name>A0ABS5CFV0_9BACL</name>
<protein>
    <recommendedName>
        <fullName evidence="4">Lipoprotein</fullName>
    </recommendedName>
</protein>
<sequence>MKKRIVSLLLLLVCLTGCKNDETSISLADVTEIFGQSGIILLPMQDPNPAAVFSKAYNGVAPSRFEVDTKQSISIYVYPSASEAVKGIKDFEDKTAAADVIAHTRYQINNIVLYDITDLKPNRDRVAKVIKDLRGFAALPNSPLELTETSKAKYREIAWATVDEEQRKHVIGHSTDAEVTTMIMNNQWLVPNKDRTKLHYLKLVTVTFKTDQDGLLGPIVVVINPVNHEVEGFFPRY</sequence>
<comment type="caution">
    <text evidence="2">The sequence shown here is derived from an EMBL/GenBank/DDBJ whole genome shotgun (WGS) entry which is preliminary data.</text>
</comment>
<feature type="chain" id="PRO_5047172722" description="Lipoprotein" evidence="1">
    <location>
        <begin position="20"/>
        <end position="237"/>
    </location>
</feature>
<reference evidence="2 3" key="1">
    <citation type="submission" date="2021-04" db="EMBL/GenBank/DDBJ databases">
        <title>Paenibacillus sp. DLE-14 whole genome sequence.</title>
        <authorList>
            <person name="Ham Y.J."/>
        </authorList>
    </citation>
    <scope>NUCLEOTIDE SEQUENCE [LARGE SCALE GENOMIC DNA]</scope>
    <source>
        <strain evidence="2 3">DLE-14</strain>
    </source>
</reference>
<keyword evidence="1" id="KW-0732">Signal</keyword>
<proteinExistence type="predicted"/>
<evidence type="ECO:0000313" key="2">
    <source>
        <dbReference type="EMBL" id="MBP3964715.1"/>
    </source>
</evidence>
<dbReference type="RefSeq" id="WP_210660554.1">
    <property type="nucleotide sequence ID" value="NZ_JAGKSP010000007.1"/>
</dbReference>
<gene>
    <name evidence="2" type="ORF">I8J30_18510</name>
</gene>
<evidence type="ECO:0000256" key="1">
    <source>
        <dbReference type="SAM" id="SignalP"/>
    </source>
</evidence>
<dbReference type="EMBL" id="JAGKSP010000007">
    <property type="protein sequence ID" value="MBP3964715.1"/>
    <property type="molecule type" value="Genomic_DNA"/>
</dbReference>
<organism evidence="2 3">
    <name type="scientific">Paenibacillus lignilyticus</name>
    <dbReference type="NCBI Taxonomy" id="1172615"/>
    <lineage>
        <taxon>Bacteria</taxon>
        <taxon>Bacillati</taxon>
        <taxon>Bacillota</taxon>
        <taxon>Bacilli</taxon>
        <taxon>Bacillales</taxon>
        <taxon>Paenibacillaceae</taxon>
        <taxon>Paenibacillus</taxon>
    </lineage>
</organism>